<feature type="domain" description="Glycosyl transferase family 1" evidence="2">
    <location>
        <begin position="204"/>
        <end position="343"/>
    </location>
</feature>
<dbReference type="EMBL" id="LS483250">
    <property type="protein sequence ID" value="SQD77695.1"/>
    <property type="molecule type" value="Genomic_DNA"/>
</dbReference>
<dbReference type="SUPFAM" id="SSF53756">
    <property type="entry name" value="UDP-Glycosyltransferase/glycogen phosphorylase"/>
    <property type="match status" value="1"/>
</dbReference>
<proteinExistence type="predicted"/>
<keyword evidence="1" id="KW-0472">Membrane</keyword>
<keyword evidence="1" id="KW-0812">Transmembrane</keyword>
<dbReference type="InterPro" id="IPR001296">
    <property type="entry name" value="Glyco_trans_1"/>
</dbReference>
<keyword evidence="1" id="KW-1133">Transmembrane helix</keyword>
<evidence type="ECO:0000259" key="2">
    <source>
        <dbReference type="Pfam" id="PF00534"/>
    </source>
</evidence>
<gene>
    <name evidence="3" type="ORF">MORIYA_1217</name>
</gene>
<dbReference type="Pfam" id="PF00534">
    <property type="entry name" value="Glycos_transf_1"/>
    <property type="match status" value="1"/>
</dbReference>
<dbReference type="RefSeq" id="WP_112713439.1">
    <property type="nucleotide sequence ID" value="NZ_LS483250.1"/>
</dbReference>
<evidence type="ECO:0000313" key="3">
    <source>
        <dbReference type="EMBL" id="SQD77695.1"/>
    </source>
</evidence>
<dbReference type="PANTHER" id="PTHR45947:SF3">
    <property type="entry name" value="SULFOQUINOVOSYL TRANSFERASE SQD2"/>
    <property type="match status" value="1"/>
</dbReference>
<dbReference type="OrthoDB" id="6395634at2"/>
<reference evidence="4" key="1">
    <citation type="submission" date="2018-05" db="EMBL/GenBank/DDBJ databases">
        <authorList>
            <person name="Cea G.-C."/>
            <person name="William W."/>
        </authorList>
    </citation>
    <scope>NUCLEOTIDE SEQUENCE [LARGE SCALE GENOMIC DNA]</scope>
    <source>
        <strain evidence="4">DB21MT 5</strain>
    </source>
</reference>
<dbReference type="KEGG" id="mya:MORIYA_1217"/>
<sequence length="389" mass="43942">MNVLHIHSDYPDGRNNLSTPAVKSLLDATSGIVNTVFVIHRTPWPWLVGVIPHNPKLYSIYYWGLPFGFALTLSLFLARHLLFNLIQKQQINCQLIHGHKLAIDGTLGAAIAHQMGIPYFISIRGGTDVRILQHKALLRRRWKMVLEEAEHIFWVSCWAKKPINAMLKTTINTSTAQSSLLPNPCEMRQIENISRLNDATNFVTVFRFEQYKRKGIMPLLDAISKLSVSYPSIRLDIYGSGPADKIKIVQGKIDALSLNGKVTMKGRIDNTLLQHKLQQYSAFLLPSNNESFGMVFVEALFSGLPILYHANTGIDGYLDDIDVGIKVQSQGVDELANKVEELIVRHNFFQQRIKCALETHALDIFEKKTVVNHYQCLVDGLDLECSHVE</sequence>
<evidence type="ECO:0000313" key="4">
    <source>
        <dbReference type="Proteomes" id="UP000250163"/>
    </source>
</evidence>
<feature type="transmembrane region" description="Helical" evidence="1">
    <location>
        <begin position="60"/>
        <end position="78"/>
    </location>
</feature>
<dbReference type="GO" id="GO:0016757">
    <property type="term" value="F:glycosyltransferase activity"/>
    <property type="evidence" value="ECO:0007669"/>
    <property type="project" value="InterPro"/>
</dbReference>
<name>A0A330LUM2_9GAMM</name>
<keyword evidence="3" id="KW-0808">Transferase</keyword>
<dbReference type="InterPro" id="IPR050194">
    <property type="entry name" value="Glycosyltransferase_grp1"/>
</dbReference>
<dbReference type="Gene3D" id="3.40.50.2000">
    <property type="entry name" value="Glycogen Phosphorylase B"/>
    <property type="match status" value="2"/>
</dbReference>
<keyword evidence="4" id="KW-1185">Reference proteome</keyword>
<dbReference type="Proteomes" id="UP000250163">
    <property type="component" value="Chromosome MORIYA"/>
</dbReference>
<evidence type="ECO:0000256" key="1">
    <source>
        <dbReference type="SAM" id="Phobius"/>
    </source>
</evidence>
<organism evidence="3 4">
    <name type="scientific">Moritella yayanosii</name>
    <dbReference type="NCBI Taxonomy" id="69539"/>
    <lineage>
        <taxon>Bacteria</taxon>
        <taxon>Pseudomonadati</taxon>
        <taxon>Pseudomonadota</taxon>
        <taxon>Gammaproteobacteria</taxon>
        <taxon>Alteromonadales</taxon>
        <taxon>Moritellaceae</taxon>
        <taxon>Moritella</taxon>
    </lineage>
</organism>
<accession>A0A330LUM2</accession>
<dbReference type="AlphaFoldDB" id="A0A330LUM2"/>
<protein>
    <submittedName>
        <fullName evidence="3">Glycosyl transferase</fullName>
    </submittedName>
</protein>
<dbReference type="PANTHER" id="PTHR45947">
    <property type="entry name" value="SULFOQUINOVOSYL TRANSFERASE SQD2"/>
    <property type="match status" value="1"/>
</dbReference>